<name>A0A9D4RN33_DREPO</name>
<dbReference type="Proteomes" id="UP000828390">
    <property type="component" value="Unassembled WGS sequence"/>
</dbReference>
<comment type="caution">
    <text evidence="2">The sequence shown here is derived from an EMBL/GenBank/DDBJ whole genome shotgun (WGS) entry which is preliminary data.</text>
</comment>
<dbReference type="GO" id="GO:0030001">
    <property type="term" value="P:metal ion transport"/>
    <property type="evidence" value="ECO:0007669"/>
    <property type="project" value="TreeGrafter"/>
</dbReference>
<proteinExistence type="predicted"/>
<dbReference type="Pfam" id="PF18139">
    <property type="entry name" value="LSDAT_euk"/>
    <property type="match status" value="1"/>
</dbReference>
<protein>
    <recommendedName>
        <fullName evidence="1">TRPM SLOG domain-containing protein</fullName>
    </recommendedName>
</protein>
<gene>
    <name evidence="2" type="ORF">DPMN_035540</name>
</gene>
<organism evidence="2 3">
    <name type="scientific">Dreissena polymorpha</name>
    <name type="common">Zebra mussel</name>
    <name type="synonym">Mytilus polymorpha</name>
    <dbReference type="NCBI Taxonomy" id="45954"/>
    <lineage>
        <taxon>Eukaryota</taxon>
        <taxon>Metazoa</taxon>
        <taxon>Spiralia</taxon>
        <taxon>Lophotrochozoa</taxon>
        <taxon>Mollusca</taxon>
        <taxon>Bivalvia</taxon>
        <taxon>Autobranchia</taxon>
        <taxon>Heteroconchia</taxon>
        <taxon>Euheterodonta</taxon>
        <taxon>Imparidentia</taxon>
        <taxon>Neoheterodontei</taxon>
        <taxon>Myida</taxon>
        <taxon>Dreissenoidea</taxon>
        <taxon>Dreissenidae</taxon>
        <taxon>Dreissena</taxon>
    </lineage>
</organism>
<evidence type="ECO:0000313" key="3">
    <source>
        <dbReference type="Proteomes" id="UP000828390"/>
    </source>
</evidence>
<evidence type="ECO:0000313" key="2">
    <source>
        <dbReference type="EMBL" id="KAH3872325.1"/>
    </source>
</evidence>
<dbReference type="EMBL" id="JAIWYP010000002">
    <property type="protein sequence ID" value="KAH3872325.1"/>
    <property type="molecule type" value="Genomic_DNA"/>
</dbReference>
<dbReference type="GO" id="GO:0005886">
    <property type="term" value="C:plasma membrane"/>
    <property type="evidence" value="ECO:0007669"/>
    <property type="project" value="TreeGrafter"/>
</dbReference>
<dbReference type="GO" id="GO:0005261">
    <property type="term" value="F:monoatomic cation channel activity"/>
    <property type="evidence" value="ECO:0007669"/>
    <property type="project" value="TreeGrafter"/>
</dbReference>
<reference evidence="2" key="2">
    <citation type="submission" date="2020-11" db="EMBL/GenBank/DDBJ databases">
        <authorList>
            <person name="McCartney M.A."/>
            <person name="Auch B."/>
            <person name="Kono T."/>
            <person name="Mallez S."/>
            <person name="Becker A."/>
            <person name="Gohl D.M."/>
            <person name="Silverstein K.A.T."/>
            <person name="Koren S."/>
            <person name="Bechman K.B."/>
            <person name="Herman A."/>
            <person name="Abrahante J.E."/>
            <person name="Garbe J."/>
        </authorList>
    </citation>
    <scope>NUCLEOTIDE SEQUENCE</scope>
    <source>
        <strain evidence="2">Duluth1</strain>
        <tissue evidence="2">Whole animal</tissue>
    </source>
</reference>
<accession>A0A9D4RN33</accession>
<evidence type="ECO:0000259" key="1">
    <source>
        <dbReference type="Pfam" id="PF18139"/>
    </source>
</evidence>
<dbReference type="PANTHER" id="PTHR13800">
    <property type="entry name" value="TRANSIENT RECEPTOR POTENTIAL CATION CHANNEL, SUBFAMILY M, MEMBER 6"/>
    <property type="match status" value="1"/>
</dbReference>
<dbReference type="PANTHER" id="PTHR13800:SF1">
    <property type="entry name" value="TRANSIENT RECEPTOR POTENTIAL CATION CHANNEL TRPM"/>
    <property type="match status" value="1"/>
</dbReference>
<feature type="domain" description="TRPM SLOG" evidence="1">
    <location>
        <begin position="2"/>
        <end position="52"/>
    </location>
</feature>
<dbReference type="AlphaFoldDB" id="A0A9D4RN33"/>
<keyword evidence="3" id="KW-1185">Reference proteome</keyword>
<dbReference type="InterPro" id="IPR041491">
    <property type="entry name" value="TRPM_SLOG"/>
</dbReference>
<dbReference type="InterPro" id="IPR050927">
    <property type="entry name" value="TRPM"/>
</dbReference>
<reference evidence="2" key="1">
    <citation type="journal article" date="2019" name="bioRxiv">
        <title>The Genome of the Zebra Mussel, Dreissena polymorpha: A Resource for Invasive Species Research.</title>
        <authorList>
            <person name="McCartney M.A."/>
            <person name="Auch B."/>
            <person name="Kono T."/>
            <person name="Mallez S."/>
            <person name="Zhang Y."/>
            <person name="Obille A."/>
            <person name="Becker A."/>
            <person name="Abrahante J.E."/>
            <person name="Garbe J."/>
            <person name="Badalamenti J.P."/>
            <person name="Herman A."/>
            <person name="Mangelson H."/>
            <person name="Liachko I."/>
            <person name="Sullivan S."/>
            <person name="Sone E.D."/>
            <person name="Koren S."/>
            <person name="Silverstein K.A.T."/>
            <person name="Beckman K.B."/>
            <person name="Gohl D.M."/>
        </authorList>
    </citation>
    <scope>NUCLEOTIDE SEQUENCE</scope>
    <source>
        <strain evidence="2">Duluth1</strain>
        <tissue evidence="2">Whole animal</tissue>
    </source>
</reference>
<sequence>MEQVWDLLTKHWQLPIPKLLISVTGGAQRFELNNRLKAVFKRGLINAAVTTGSTNSHLF</sequence>